<dbReference type="OrthoDB" id="6199278at2"/>
<name>A0A0C5W5I0_9GAMM</name>
<sequence length="139" mass="15140">MDVFINHVKAFIYLQTGLWSALLCGVSGQVDSLLLNVPGSGVVEFDDAQWSFKKHGLGVLFEEVNGKRKVDFHDVQAGVTCFDAWGLSTYFGALGGEGRKALKSVGIVSGALEDNLKDLLKKLEEKKLVSVSDGFYKIL</sequence>
<gene>
    <name evidence="2" type="ORF">YC6258_05826</name>
</gene>
<accession>A0A0C5W5I0</accession>
<evidence type="ECO:0000313" key="3">
    <source>
        <dbReference type="Proteomes" id="UP000032266"/>
    </source>
</evidence>
<dbReference type="Pfam" id="PF21837">
    <property type="entry name" value="DUF6896"/>
    <property type="match status" value="1"/>
</dbReference>
<dbReference type="RefSeq" id="WP_044619485.1">
    <property type="nucleotide sequence ID" value="NZ_CP007142.1"/>
</dbReference>
<feature type="domain" description="DUF6896" evidence="1">
    <location>
        <begin position="4"/>
        <end position="134"/>
    </location>
</feature>
<dbReference type="EMBL" id="CP007142">
    <property type="protein sequence ID" value="AJQ97854.1"/>
    <property type="molecule type" value="Genomic_DNA"/>
</dbReference>
<keyword evidence="3" id="KW-1185">Reference proteome</keyword>
<reference evidence="2 3" key="1">
    <citation type="submission" date="2014-01" db="EMBL/GenBank/DDBJ databases">
        <title>Full genme sequencing of cellulolytic bacterium Gynuella sunshinyii YC6258T gen. nov., sp. nov.</title>
        <authorList>
            <person name="Khan H."/>
            <person name="Chung E.J."/>
            <person name="Chung Y.R."/>
        </authorList>
    </citation>
    <scope>NUCLEOTIDE SEQUENCE [LARGE SCALE GENOMIC DNA]</scope>
    <source>
        <strain evidence="2 3">YC6258</strain>
    </source>
</reference>
<dbReference type="STRING" id="1445510.YC6258_05826"/>
<dbReference type="AlphaFoldDB" id="A0A0C5W5I0"/>
<dbReference type="Proteomes" id="UP000032266">
    <property type="component" value="Chromosome"/>
</dbReference>
<protein>
    <recommendedName>
        <fullName evidence="1">DUF6896 domain-containing protein</fullName>
    </recommendedName>
</protein>
<evidence type="ECO:0000259" key="1">
    <source>
        <dbReference type="Pfam" id="PF21837"/>
    </source>
</evidence>
<dbReference type="HOGENOM" id="CLU_2000273_0_0_6"/>
<evidence type="ECO:0000313" key="2">
    <source>
        <dbReference type="EMBL" id="AJQ97854.1"/>
    </source>
</evidence>
<organism evidence="2 3">
    <name type="scientific">Gynuella sunshinyii YC6258</name>
    <dbReference type="NCBI Taxonomy" id="1445510"/>
    <lineage>
        <taxon>Bacteria</taxon>
        <taxon>Pseudomonadati</taxon>
        <taxon>Pseudomonadota</taxon>
        <taxon>Gammaproteobacteria</taxon>
        <taxon>Oceanospirillales</taxon>
        <taxon>Saccharospirillaceae</taxon>
        <taxon>Gynuella</taxon>
    </lineage>
</organism>
<proteinExistence type="predicted"/>
<dbReference type="InterPro" id="IPR054191">
    <property type="entry name" value="DUF6896"/>
</dbReference>
<dbReference type="KEGG" id="gsn:YC6258_05826"/>